<dbReference type="EMBL" id="PRKW01000005">
    <property type="protein sequence ID" value="PPB48789.1"/>
    <property type="molecule type" value="Genomic_DNA"/>
</dbReference>
<comment type="caution">
    <text evidence="1">The sequence shown here is derived from an EMBL/GenBank/DDBJ whole genome shotgun (WGS) entry which is preliminary data.</text>
</comment>
<sequence>MEQAMEHLPHILEHPTVLRDGAPVPESRRAVLPGILPGAAPDVPDDLRGVSTRRLRIICNHAYQLLDHDCPSAESRERYEAVVEELEWREAHAEQLTAEGPPSRFRDTAVVITFMPRALRRRLRRPGAARAAGRDRR</sequence>
<evidence type="ECO:0000313" key="2">
    <source>
        <dbReference type="Proteomes" id="UP000239297"/>
    </source>
</evidence>
<dbReference type="Proteomes" id="UP000239297">
    <property type="component" value="Unassembled WGS sequence"/>
</dbReference>
<organism evidence="1 2">
    <name type="scientific">Arthrobacter pityocampae</name>
    <dbReference type="NCBI Taxonomy" id="547334"/>
    <lineage>
        <taxon>Bacteria</taxon>
        <taxon>Bacillati</taxon>
        <taxon>Actinomycetota</taxon>
        <taxon>Actinomycetes</taxon>
        <taxon>Micrococcales</taxon>
        <taxon>Micrococcaceae</taxon>
        <taxon>Arthrobacter</taxon>
    </lineage>
</organism>
<accession>A0A2S5IW59</accession>
<gene>
    <name evidence="1" type="ORF">C4K88_13850</name>
</gene>
<reference evidence="1 2" key="1">
    <citation type="journal article" date="2014" name="Int. J. Syst. Evol. Microbiol.">
        <title>Arthrobacter pityocampae sp. nov., isolated from Thaumetopoea pityocampa (Lep., Thaumetopoeidae).</title>
        <authorList>
            <person name="Ince I.A."/>
            <person name="Demirbag Z."/>
            <person name="Kati H."/>
        </authorList>
    </citation>
    <scope>NUCLEOTIDE SEQUENCE [LARGE SCALE GENOMIC DNA]</scope>
    <source>
        <strain evidence="1 2">Tp2</strain>
    </source>
</reference>
<dbReference type="AlphaFoldDB" id="A0A2S5IW59"/>
<protein>
    <submittedName>
        <fullName evidence="1">Uncharacterized protein</fullName>
    </submittedName>
</protein>
<name>A0A2S5IW59_9MICC</name>
<keyword evidence="2" id="KW-1185">Reference proteome</keyword>
<proteinExistence type="predicted"/>
<evidence type="ECO:0000313" key="1">
    <source>
        <dbReference type="EMBL" id="PPB48789.1"/>
    </source>
</evidence>